<comment type="caution">
    <text evidence="1">The sequence shown here is derived from an EMBL/GenBank/DDBJ whole genome shotgun (WGS) entry which is preliminary data.</text>
</comment>
<accession>A0ABV5GUJ7</accession>
<dbReference type="Proteomes" id="UP001589607">
    <property type="component" value="Unassembled WGS sequence"/>
</dbReference>
<dbReference type="EMBL" id="JBHMEY010000089">
    <property type="protein sequence ID" value="MFB9098500.1"/>
    <property type="molecule type" value="Genomic_DNA"/>
</dbReference>
<dbReference type="Pfam" id="PF05742">
    <property type="entry name" value="TANGO2"/>
    <property type="match status" value="1"/>
</dbReference>
<evidence type="ECO:0000313" key="2">
    <source>
        <dbReference type="Proteomes" id="UP001589607"/>
    </source>
</evidence>
<protein>
    <submittedName>
        <fullName evidence="1">NRDE family protein</fullName>
    </submittedName>
</protein>
<dbReference type="RefSeq" id="WP_236456344.1">
    <property type="nucleotide sequence ID" value="NZ_CBCSGE010000014.1"/>
</dbReference>
<gene>
    <name evidence="1" type="ORF">ACFFVF_18495</name>
</gene>
<keyword evidence="2" id="KW-1185">Reference proteome</keyword>
<reference evidence="1 2" key="1">
    <citation type="submission" date="2024-09" db="EMBL/GenBank/DDBJ databases">
        <authorList>
            <person name="Sun Q."/>
            <person name="Mori K."/>
        </authorList>
    </citation>
    <scope>NUCLEOTIDE SEQUENCE [LARGE SCALE GENOMIC DNA]</scope>
    <source>
        <strain evidence="1 2">CECT 7955</strain>
    </source>
</reference>
<evidence type="ECO:0000313" key="1">
    <source>
        <dbReference type="EMBL" id="MFB9098500.1"/>
    </source>
</evidence>
<proteinExistence type="predicted"/>
<name>A0ABV5GUJ7_9FLAO</name>
<organism evidence="1 2">
    <name type="scientific">Flavobacterium jumunjinense</name>
    <dbReference type="NCBI Taxonomy" id="998845"/>
    <lineage>
        <taxon>Bacteria</taxon>
        <taxon>Pseudomonadati</taxon>
        <taxon>Bacteroidota</taxon>
        <taxon>Flavobacteriia</taxon>
        <taxon>Flavobacteriales</taxon>
        <taxon>Flavobacteriaceae</taxon>
        <taxon>Flavobacterium</taxon>
    </lineage>
</organism>
<dbReference type="InterPro" id="IPR008551">
    <property type="entry name" value="TANGO2"/>
</dbReference>
<sequence>MCTVTYVPLKNGSCLTSNRDEKVAREKAIPPTEYFINNKKVIFPKDPKAGGTWFAYDEKNIIILLNGAKEKHITKNQYRKSRGLIVIDLITSETILDVWKTINLDGIEPFTIVYFNGEELYQLEWNELEKSTISLNPKKNHIWSSSTLYEKETRDKREIWFHEYILKNQENINPESLLNFHQFTESDNKEFGLQINRNNTLKTISITQCVLVQNKISSKYIDLM</sequence>